<dbReference type="CDD" id="cd00085">
    <property type="entry name" value="HNHc"/>
    <property type="match status" value="1"/>
</dbReference>
<proteinExistence type="predicted"/>
<dbReference type="GO" id="GO:0016787">
    <property type="term" value="F:hydrolase activity"/>
    <property type="evidence" value="ECO:0007669"/>
    <property type="project" value="UniProtKB-KW"/>
</dbReference>
<feature type="domain" description="HNH nuclease" evidence="3">
    <location>
        <begin position="124"/>
        <end position="186"/>
    </location>
</feature>
<dbReference type="RefSeq" id="WP_006430289.1">
    <property type="nucleotide sequence ID" value="NZ_AOID01000019.1"/>
</dbReference>
<reference evidence="4 5" key="1">
    <citation type="journal article" date="2014" name="PLoS Genet.">
        <title>Phylogenetically driven sequencing of extremely halophilic archaea reveals strategies for static and dynamic osmo-response.</title>
        <authorList>
            <person name="Becker E.A."/>
            <person name="Seitzer P.M."/>
            <person name="Tritt A."/>
            <person name="Larsen D."/>
            <person name="Krusor M."/>
            <person name="Yao A.I."/>
            <person name="Wu D."/>
            <person name="Madern D."/>
            <person name="Eisen J.A."/>
            <person name="Darling A.E."/>
            <person name="Facciotti M.T."/>
        </authorList>
    </citation>
    <scope>NUCLEOTIDE SEQUENCE [LARGE SCALE GENOMIC DNA]</scope>
    <source>
        <strain evidence="4 5">JCM 10478</strain>
    </source>
</reference>
<evidence type="ECO:0000313" key="5">
    <source>
        <dbReference type="Proteomes" id="UP000011632"/>
    </source>
</evidence>
<evidence type="ECO:0000259" key="3">
    <source>
        <dbReference type="SMART" id="SM00507"/>
    </source>
</evidence>
<dbReference type="STRING" id="1227496.C489_06158"/>
<dbReference type="PANTHER" id="PTHR41286">
    <property type="entry name" value="HNH NUCLEASE YAJD-RELATED"/>
    <property type="match status" value="1"/>
</dbReference>
<gene>
    <name evidence="4" type="ORF">C489_06158</name>
</gene>
<keyword evidence="2" id="KW-0378">Hydrolase</keyword>
<dbReference type="Proteomes" id="UP000011632">
    <property type="component" value="Unassembled WGS sequence"/>
</dbReference>
<dbReference type="OrthoDB" id="11472at2157"/>
<dbReference type="PATRIC" id="fig|1227496.3.peg.1243"/>
<keyword evidence="1" id="KW-0540">Nuclease</keyword>
<dbReference type="SMART" id="SM00507">
    <property type="entry name" value="HNHc"/>
    <property type="match status" value="1"/>
</dbReference>
<dbReference type="GO" id="GO:0008270">
    <property type="term" value="F:zinc ion binding"/>
    <property type="evidence" value="ECO:0007669"/>
    <property type="project" value="InterPro"/>
</dbReference>
<comment type="caution">
    <text evidence="4">The sequence shown here is derived from an EMBL/GenBank/DDBJ whole genome shotgun (WGS) entry which is preliminary data.</text>
</comment>
<keyword evidence="4" id="KW-0255">Endonuclease</keyword>
<dbReference type="InterPro" id="IPR003615">
    <property type="entry name" value="HNH_nuc"/>
</dbReference>
<dbReference type="EMBL" id="AOID01000019">
    <property type="protein sequence ID" value="ELY68927.1"/>
    <property type="molecule type" value="Genomic_DNA"/>
</dbReference>
<evidence type="ECO:0000313" key="4">
    <source>
        <dbReference type="EMBL" id="ELY68927.1"/>
    </source>
</evidence>
<dbReference type="Gene3D" id="1.10.30.50">
    <property type="match status" value="1"/>
</dbReference>
<dbReference type="Pfam" id="PF01844">
    <property type="entry name" value="HNH"/>
    <property type="match status" value="1"/>
</dbReference>
<name>L9Y5C8_9EURY</name>
<protein>
    <submittedName>
        <fullName evidence="4">HNH endonuclease</fullName>
    </submittedName>
</protein>
<dbReference type="GO" id="GO:0005829">
    <property type="term" value="C:cytosol"/>
    <property type="evidence" value="ECO:0007669"/>
    <property type="project" value="TreeGrafter"/>
</dbReference>
<organism evidence="4 5">
    <name type="scientific">Natrinema versiforme JCM 10478</name>
    <dbReference type="NCBI Taxonomy" id="1227496"/>
    <lineage>
        <taxon>Archaea</taxon>
        <taxon>Methanobacteriati</taxon>
        <taxon>Methanobacteriota</taxon>
        <taxon>Stenosarchaea group</taxon>
        <taxon>Halobacteria</taxon>
        <taxon>Halobacteriales</taxon>
        <taxon>Natrialbaceae</taxon>
        <taxon>Natrinema</taxon>
    </lineage>
</organism>
<dbReference type="PANTHER" id="PTHR41286:SF1">
    <property type="entry name" value="HNH NUCLEASE YAJD-RELATED"/>
    <property type="match status" value="1"/>
</dbReference>
<dbReference type="AlphaFoldDB" id="L9Y5C8"/>
<dbReference type="GO" id="GO:0003676">
    <property type="term" value="F:nucleic acid binding"/>
    <property type="evidence" value="ECO:0007669"/>
    <property type="project" value="InterPro"/>
</dbReference>
<dbReference type="GO" id="GO:0004519">
    <property type="term" value="F:endonuclease activity"/>
    <property type="evidence" value="ECO:0007669"/>
    <property type="project" value="UniProtKB-KW"/>
</dbReference>
<evidence type="ECO:0000256" key="2">
    <source>
        <dbReference type="ARBA" id="ARBA00022801"/>
    </source>
</evidence>
<evidence type="ECO:0000256" key="1">
    <source>
        <dbReference type="ARBA" id="ARBA00022722"/>
    </source>
</evidence>
<sequence length="210" mass="24146">MGENNVSSSAGYPTPHDNTCDECGFEWRSRGTPAACPECSADMPAHGTCIDLFDRARGVDETPVGEDAVADLDREMDRRLVGDRETGLFDGLTDAEDDYYKERRSYQHSGERDGPEFRGRFWQVQREKALERDRRCQSCGIDRRHYQEFRGYDLDVHHIVPEKEFESAVDAHALENLITLCKDCHGHLEGVPRKKLVSYTEYHDWLDNDE</sequence>
<dbReference type="InterPro" id="IPR002711">
    <property type="entry name" value="HNH"/>
</dbReference>
<keyword evidence="5" id="KW-1185">Reference proteome</keyword>
<accession>L9Y5C8</accession>